<organism evidence="2 3">
    <name type="scientific">Geomesophilobacter sediminis</name>
    <dbReference type="NCBI Taxonomy" id="2798584"/>
    <lineage>
        <taxon>Bacteria</taxon>
        <taxon>Pseudomonadati</taxon>
        <taxon>Thermodesulfobacteriota</taxon>
        <taxon>Desulfuromonadia</taxon>
        <taxon>Geobacterales</taxon>
        <taxon>Geobacteraceae</taxon>
        <taxon>Geomesophilobacter</taxon>
    </lineage>
</organism>
<sequence>MSIGKKTRGFAFALLTALFLASCAGVGPAAGRFAAPPPGPEGAQKEIPRELSTVNLAVELSATELSRALERLLPKELYRGAAPGGMTARVLRNGVIRVSVADEALHFSVPVSVSCSYGIFETVPFATEIRFKLRPRIGADWKVDAQLTYTGLSDNLAEAIKLGPLSFKPRSVVEGMLQPLQRLLAGAVNRKLNDELSVKNQVAKAWGAAQAPVLLDAARHVWLVVTPTALNLNPLSFEKDRVKISVGMQTFAEVVVGPKPLPKAPLPLPELKLTTATDRTFRVALNSELFYNDLRSIALPLLRDKDFGRAGSKVLLKDLELYGNGDRLIVKVVTAGSLEGTFYLTCRPVFDPGTGHFSVREVDFDVQSRNLLVTTADWFLHGSIRETIGEKLNLDLSQRLKQAQELAGKHLSKVRVAEGIYLRGALKTVKLSAVVVQKEKVCIRVYAEGESSLVLQ</sequence>
<protein>
    <submittedName>
        <fullName evidence="2">DUF4403 family protein</fullName>
    </submittedName>
</protein>
<dbReference type="Pfam" id="PF14356">
    <property type="entry name" value="DUF4403"/>
    <property type="match status" value="1"/>
</dbReference>
<dbReference type="InterPro" id="IPR025515">
    <property type="entry name" value="DUF4403"/>
</dbReference>
<dbReference type="EMBL" id="JAEMHM010000021">
    <property type="protein sequence ID" value="MBJ6727235.1"/>
    <property type="molecule type" value="Genomic_DNA"/>
</dbReference>
<accession>A0A8J7M204</accession>
<evidence type="ECO:0000313" key="2">
    <source>
        <dbReference type="EMBL" id="MBJ6727235.1"/>
    </source>
</evidence>
<gene>
    <name evidence="2" type="ORF">JFN93_21195</name>
</gene>
<feature type="signal peptide" evidence="1">
    <location>
        <begin position="1"/>
        <end position="29"/>
    </location>
</feature>
<keyword evidence="1" id="KW-0732">Signal</keyword>
<name>A0A8J7M204_9BACT</name>
<evidence type="ECO:0000313" key="3">
    <source>
        <dbReference type="Proteomes" id="UP000636888"/>
    </source>
</evidence>
<reference evidence="2" key="1">
    <citation type="submission" date="2020-12" db="EMBL/GenBank/DDBJ databases">
        <title>Geomonas sp. Red875, isolated from river sediment.</title>
        <authorList>
            <person name="Xu Z."/>
            <person name="Zhang Z."/>
            <person name="Masuda Y."/>
            <person name="Itoh H."/>
            <person name="Senoo K."/>
        </authorList>
    </citation>
    <scope>NUCLEOTIDE SEQUENCE</scope>
    <source>
        <strain evidence="2">Red875</strain>
    </source>
</reference>
<dbReference type="Proteomes" id="UP000636888">
    <property type="component" value="Unassembled WGS sequence"/>
</dbReference>
<dbReference type="PROSITE" id="PS51257">
    <property type="entry name" value="PROKAR_LIPOPROTEIN"/>
    <property type="match status" value="1"/>
</dbReference>
<dbReference type="AlphaFoldDB" id="A0A8J7M204"/>
<proteinExistence type="predicted"/>
<comment type="caution">
    <text evidence="2">The sequence shown here is derived from an EMBL/GenBank/DDBJ whole genome shotgun (WGS) entry which is preliminary data.</text>
</comment>
<evidence type="ECO:0000256" key="1">
    <source>
        <dbReference type="SAM" id="SignalP"/>
    </source>
</evidence>
<feature type="chain" id="PRO_5035167205" evidence="1">
    <location>
        <begin position="30"/>
        <end position="456"/>
    </location>
</feature>
<dbReference type="RefSeq" id="WP_199386146.1">
    <property type="nucleotide sequence ID" value="NZ_JAEMHM010000021.1"/>
</dbReference>
<keyword evidence="3" id="KW-1185">Reference proteome</keyword>